<feature type="domain" description="AMIN-like" evidence="1">
    <location>
        <begin position="3"/>
        <end position="110"/>
    </location>
</feature>
<dbReference type="EMBL" id="PYXZ01000011">
    <property type="protein sequence ID" value="PUA79277.1"/>
    <property type="molecule type" value="Genomic_DNA"/>
</dbReference>
<keyword evidence="3" id="KW-1185">Reference proteome</keyword>
<dbReference type="Pfam" id="PF24837">
    <property type="entry name" value="AMIN-like"/>
    <property type="match status" value="1"/>
</dbReference>
<gene>
    <name evidence="2" type="ORF">C7S10_19810</name>
</gene>
<dbReference type="InterPro" id="IPR056303">
    <property type="entry name" value="AMIN-like"/>
</dbReference>
<accession>A0A2R7YS83</accession>
<dbReference type="AlphaFoldDB" id="A0A2R7YS83"/>
<sequence>MWQFRGRGKPVVVVRYVDEPLAEGSGDRIDIRGEAYLQVDISRVGIPPVDQPAPANASDESLAGTVIADARAIAGGFEGYGQSWIGVRDRPRPFRVMVLKAPTRIVVDVYSG</sequence>
<organism evidence="2 3">
    <name type="scientific">Nocardioides currus</name>
    <dbReference type="NCBI Taxonomy" id="2133958"/>
    <lineage>
        <taxon>Bacteria</taxon>
        <taxon>Bacillati</taxon>
        <taxon>Actinomycetota</taxon>
        <taxon>Actinomycetes</taxon>
        <taxon>Propionibacteriales</taxon>
        <taxon>Nocardioidaceae</taxon>
        <taxon>Nocardioides</taxon>
    </lineage>
</organism>
<dbReference type="Proteomes" id="UP000244867">
    <property type="component" value="Unassembled WGS sequence"/>
</dbReference>
<evidence type="ECO:0000259" key="1">
    <source>
        <dbReference type="Pfam" id="PF24837"/>
    </source>
</evidence>
<reference evidence="2 3" key="1">
    <citation type="submission" date="2018-03" db="EMBL/GenBank/DDBJ databases">
        <authorList>
            <person name="Keele B.F."/>
        </authorList>
    </citation>
    <scope>NUCLEOTIDE SEQUENCE [LARGE SCALE GENOMIC DNA]</scope>
    <source>
        <strain evidence="2 3">IB-3</strain>
    </source>
</reference>
<name>A0A2R7YS83_9ACTN</name>
<proteinExistence type="predicted"/>
<protein>
    <recommendedName>
        <fullName evidence="1">AMIN-like domain-containing protein</fullName>
    </recommendedName>
</protein>
<comment type="caution">
    <text evidence="2">The sequence shown here is derived from an EMBL/GenBank/DDBJ whole genome shotgun (WGS) entry which is preliminary data.</text>
</comment>
<evidence type="ECO:0000313" key="3">
    <source>
        <dbReference type="Proteomes" id="UP000244867"/>
    </source>
</evidence>
<evidence type="ECO:0000313" key="2">
    <source>
        <dbReference type="EMBL" id="PUA79277.1"/>
    </source>
</evidence>